<keyword evidence="8" id="KW-1185">Reference proteome</keyword>
<protein>
    <submittedName>
        <fullName evidence="7">Transporter</fullName>
    </submittedName>
</protein>
<comment type="caution">
    <text evidence="7">The sequence shown here is derived from an EMBL/GenBank/DDBJ whole genome shotgun (WGS) entry which is preliminary data.</text>
</comment>
<feature type="transmembrane region" description="Helical" evidence="5">
    <location>
        <begin position="314"/>
        <end position="346"/>
    </location>
</feature>
<evidence type="ECO:0000256" key="5">
    <source>
        <dbReference type="SAM" id="Phobius"/>
    </source>
</evidence>
<dbReference type="InterPro" id="IPR052706">
    <property type="entry name" value="Membrane-Transporter-like"/>
</dbReference>
<feature type="domain" description="STAS" evidence="6">
    <location>
        <begin position="423"/>
        <end position="502"/>
    </location>
</feature>
<dbReference type="InterPro" id="IPR011547">
    <property type="entry name" value="SLC26A/SulP_dom"/>
</dbReference>
<dbReference type="PROSITE" id="PS50801">
    <property type="entry name" value="STAS"/>
    <property type="match status" value="1"/>
</dbReference>
<feature type="transmembrane region" description="Helical" evidence="5">
    <location>
        <begin position="227"/>
        <end position="252"/>
    </location>
</feature>
<keyword evidence="3 5" id="KW-1133">Transmembrane helix</keyword>
<feature type="transmembrane region" description="Helical" evidence="5">
    <location>
        <begin position="80"/>
        <end position="98"/>
    </location>
</feature>
<dbReference type="GO" id="GO:0016020">
    <property type="term" value="C:membrane"/>
    <property type="evidence" value="ECO:0007669"/>
    <property type="project" value="UniProtKB-SubCell"/>
</dbReference>
<proteinExistence type="predicted"/>
<keyword evidence="4 5" id="KW-0472">Membrane</keyword>
<feature type="transmembrane region" description="Helical" evidence="5">
    <location>
        <begin position="21"/>
        <end position="44"/>
    </location>
</feature>
<keyword evidence="2 5" id="KW-0812">Transmembrane</keyword>
<feature type="transmembrane region" description="Helical" evidence="5">
    <location>
        <begin position="50"/>
        <end position="68"/>
    </location>
</feature>
<feature type="transmembrane region" description="Helical" evidence="5">
    <location>
        <begin position="187"/>
        <end position="207"/>
    </location>
</feature>
<feature type="transmembrane region" description="Helical" evidence="5">
    <location>
        <begin position="104"/>
        <end position="125"/>
    </location>
</feature>
<name>A0A916WM96_9MICO</name>
<feature type="transmembrane region" description="Helical" evidence="5">
    <location>
        <begin position="272"/>
        <end position="294"/>
    </location>
</feature>
<accession>A0A916WM96</accession>
<dbReference type="RefSeq" id="WP_188511311.1">
    <property type="nucleotide sequence ID" value="NZ_BMGB01000002.1"/>
</dbReference>
<evidence type="ECO:0000259" key="6">
    <source>
        <dbReference type="PROSITE" id="PS50801"/>
    </source>
</evidence>
<dbReference type="Gene3D" id="3.30.750.24">
    <property type="entry name" value="STAS domain"/>
    <property type="match status" value="1"/>
</dbReference>
<feature type="transmembrane region" description="Helical" evidence="5">
    <location>
        <begin position="367"/>
        <end position="399"/>
    </location>
</feature>
<reference evidence="7" key="1">
    <citation type="journal article" date="2014" name="Int. J. Syst. Evol. Microbiol.">
        <title>Complete genome sequence of Corynebacterium casei LMG S-19264T (=DSM 44701T), isolated from a smear-ripened cheese.</title>
        <authorList>
            <consortium name="US DOE Joint Genome Institute (JGI-PGF)"/>
            <person name="Walter F."/>
            <person name="Albersmeier A."/>
            <person name="Kalinowski J."/>
            <person name="Ruckert C."/>
        </authorList>
    </citation>
    <scope>NUCLEOTIDE SEQUENCE</scope>
    <source>
        <strain evidence="7">CGMCC 1.12813</strain>
    </source>
</reference>
<dbReference type="InterPro" id="IPR036513">
    <property type="entry name" value="STAS_dom_sf"/>
</dbReference>
<evidence type="ECO:0000256" key="1">
    <source>
        <dbReference type="ARBA" id="ARBA00004141"/>
    </source>
</evidence>
<dbReference type="Pfam" id="PF01740">
    <property type="entry name" value="STAS"/>
    <property type="match status" value="1"/>
</dbReference>
<evidence type="ECO:0000313" key="7">
    <source>
        <dbReference type="EMBL" id="GGB11285.1"/>
    </source>
</evidence>
<evidence type="ECO:0000256" key="3">
    <source>
        <dbReference type="ARBA" id="ARBA00022989"/>
    </source>
</evidence>
<organism evidence="7 8">
    <name type="scientific">Conyzicola nivalis</name>
    <dbReference type="NCBI Taxonomy" id="1477021"/>
    <lineage>
        <taxon>Bacteria</taxon>
        <taxon>Bacillati</taxon>
        <taxon>Actinomycetota</taxon>
        <taxon>Actinomycetes</taxon>
        <taxon>Micrococcales</taxon>
        <taxon>Microbacteriaceae</taxon>
        <taxon>Conyzicola</taxon>
    </lineage>
</organism>
<dbReference type="Proteomes" id="UP000606922">
    <property type="component" value="Unassembled WGS sequence"/>
</dbReference>
<dbReference type="EMBL" id="BMGB01000002">
    <property type="protein sequence ID" value="GGB11285.1"/>
    <property type="molecule type" value="Genomic_DNA"/>
</dbReference>
<dbReference type="AlphaFoldDB" id="A0A916WM96"/>
<feature type="transmembrane region" description="Helical" evidence="5">
    <location>
        <begin position="162"/>
        <end position="180"/>
    </location>
</feature>
<sequence length="502" mass="52509">MPRTALTARELNARGRLPLRAVLRNPALIGTEALAGAVTVLALIPEVISFAIIAGVDPVNALVASAVLTITMSILGGRSAMVTAAAGSVALVVAPLVHSEGVEYLLPTVILAGVIQIVFGVTGLAKVMRYIPRSVMIGFVNALGILIFVAQVASLIDVPWQVYPLFVLTLLIIWLFPKITTHVPAPLVAIVAVTTLTVAVGITVPTVGDEGHVTGGLPGITPFGVPLTLDTLLLIAPTAIAVAFVGLIETLLTAKLVDDMTDSPSSKKRESWGLGVANILAGFWGGVAGCAMIGQTVVNVKIGRARTRLSTLFAGVFLLLFVAVLSNVMAVIPMVSLAAVMMVVAVRTVDWRSVRPSVVRRMPRSETIVMVVTVATVVITSNLAIGVGVGAVLAALLLLQRASRAFGVSRIVAADGASVEYLVRGALFFASSNELADHFHFTADPPRVIIDFAESRIWDASSVAALDAIGEKYRAEGSTVEVRGLDERSARLHASMSGHLNP</sequence>
<evidence type="ECO:0000256" key="2">
    <source>
        <dbReference type="ARBA" id="ARBA00022692"/>
    </source>
</evidence>
<dbReference type="InterPro" id="IPR002645">
    <property type="entry name" value="STAS_dom"/>
</dbReference>
<feature type="transmembrane region" description="Helical" evidence="5">
    <location>
        <begin position="137"/>
        <end position="156"/>
    </location>
</feature>
<comment type="subcellular location">
    <subcellularLocation>
        <location evidence="1">Membrane</location>
        <topology evidence="1">Multi-pass membrane protein</topology>
    </subcellularLocation>
</comment>
<reference evidence="7" key="2">
    <citation type="submission" date="2020-09" db="EMBL/GenBank/DDBJ databases">
        <authorList>
            <person name="Sun Q."/>
            <person name="Zhou Y."/>
        </authorList>
    </citation>
    <scope>NUCLEOTIDE SEQUENCE</scope>
    <source>
        <strain evidence="7">CGMCC 1.12813</strain>
    </source>
</reference>
<evidence type="ECO:0000256" key="4">
    <source>
        <dbReference type="ARBA" id="ARBA00023136"/>
    </source>
</evidence>
<dbReference type="SUPFAM" id="SSF52091">
    <property type="entry name" value="SpoIIaa-like"/>
    <property type="match status" value="1"/>
</dbReference>
<evidence type="ECO:0000313" key="8">
    <source>
        <dbReference type="Proteomes" id="UP000606922"/>
    </source>
</evidence>
<dbReference type="PANTHER" id="PTHR43310:SF1">
    <property type="entry name" value="SULFATE TRANSPORTER YBAR-RELATED"/>
    <property type="match status" value="1"/>
</dbReference>
<gene>
    <name evidence="7" type="ORF">GCM10010979_26990</name>
</gene>
<dbReference type="PANTHER" id="PTHR43310">
    <property type="entry name" value="SULFATE TRANSPORTER YBAR-RELATED"/>
    <property type="match status" value="1"/>
</dbReference>
<dbReference type="Pfam" id="PF00916">
    <property type="entry name" value="Sulfate_transp"/>
    <property type="match status" value="2"/>
</dbReference>